<dbReference type="Proteomes" id="UP000886740">
    <property type="component" value="Unassembled WGS sequence"/>
</dbReference>
<reference evidence="3" key="1">
    <citation type="journal article" date="2021" name="PeerJ">
        <title>Extensive microbial diversity within the chicken gut microbiome revealed by metagenomics and culture.</title>
        <authorList>
            <person name="Gilroy R."/>
            <person name="Ravi A."/>
            <person name="Getino M."/>
            <person name="Pursley I."/>
            <person name="Horton D.L."/>
            <person name="Alikhan N.F."/>
            <person name="Baker D."/>
            <person name="Gharbi K."/>
            <person name="Hall N."/>
            <person name="Watson M."/>
            <person name="Adriaenssens E.M."/>
            <person name="Foster-Nyarko E."/>
            <person name="Jarju S."/>
            <person name="Secka A."/>
            <person name="Antonio M."/>
            <person name="Oren A."/>
            <person name="Chaudhuri R.R."/>
            <person name="La Ragione R."/>
            <person name="Hildebrand F."/>
            <person name="Pallen M.J."/>
        </authorList>
    </citation>
    <scope>NUCLEOTIDE SEQUENCE</scope>
    <source>
        <strain evidence="3">ChiGjej6B6-14162</strain>
    </source>
</reference>
<evidence type="ECO:0000259" key="2">
    <source>
        <dbReference type="Pfam" id="PF12870"/>
    </source>
</evidence>
<organism evidence="3 4">
    <name type="scientific">Candidatus Parabacteroides intestinipullorum</name>
    <dbReference type="NCBI Taxonomy" id="2838723"/>
    <lineage>
        <taxon>Bacteria</taxon>
        <taxon>Pseudomonadati</taxon>
        <taxon>Bacteroidota</taxon>
        <taxon>Bacteroidia</taxon>
        <taxon>Bacteroidales</taxon>
        <taxon>Tannerellaceae</taxon>
        <taxon>Parabacteroides</taxon>
    </lineage>
</organism>
<accession>A0A9D1X7Y9</accession>
<feature type="signal peptide" evidence="1">
    <location>
        <begin position="1"/>
        <end position="27"/>
    </location>
</feature>
<gene>
    <name evidence="3" type="ORF">H9977_04190</name>
</gene>
<dbReference type="Pfam" id="PF12870">
    <property type="entry name" value="DUF4878"/>
    <property type="match status" value="1"/>
</dbReference>
<dbReference type="Gene3D" id="3.10.450.50">
    <property type="match status" value="1"/>
</dbReference>
<feature type="domain" description="DUF4878" evidence="2">
    <location>
        <begin position="17"/>
        <end position="128"/>
    </location>
</feature>
<dbReference type="PROSITE" id="PS51257">
    <property type="entry name" value="PROKAR_LIPOPROTEIN"/>
    <property type="match status" value="1"/>
</dbReference>
<comment type="caution">
    <text evidence="3">The sequence shown here is derived from an EMBL/GenBank/DDBJ whole genome shotgun (WGS) entry which is preliminary data.</text>
</comment>
<dbReference type="EMBL" id="DXEL01000033">
    <property type="protein sequence ID" value="HIX74226.1"/>
    <property type="molecule type" value="Genomic_DNA"/>
</dbReference>
<feature type="chain" id="PRO_5039062613" evidence="1">
    <location>
        <begin position="28"/>
        <end position="133"/>
    </location>
</feature>
<name>A0A9D1X7Y9_9BACT</name>
<proteinExistence type="predicted"/>
<protein>
    <submittedName>
        <fullName evidence="3">DUF4878 domain-containing protein</fullName>
    </submittedName>
</protein>
<dbReference type="InterPro" id="IPR024267">
    <property type="entry name" value="DUF4878"/>
</dbReference>
<reference evidence="3" key="2">
    <citation type="submission" date="2021-04" db="EMBL/GenBank/DDBJ databases">
        <authorList>
            <person name="Gilroy R."/>
        </authorList>
    </citation>
    <scope>NUCLEOTIDE SEQUENCE</scope>
    <source>
        <strain evidence="3">ChiGjej6B6-14162</strain>
    </source>
</reference>
<sequence>MRRLFYLSFVMVALFFSACSSNTPSKAMEKYLSELQDDDLEAFVDGMSFSDKLSDKEIERQKAGYVALMSEKSSKELEKRGGIEDFEILSEEVNEKGDWAKVRFKIYFGDGGEEESTQVLVKKDGKWLMMAKK</sequence>
<evidence type="ECO:0000256" key="1">
    <source>
        <dbReference type="SAM" id="SignalP"/>
    </source>
</evidence>
<keyword evidence="1" id="KW-0732">Signal</keyword>
<dbReference type="AlphaFoldDB" id="A0A9D1X7Y9"/>
<evidence type="ECO:0000313" key="4">
    <source>
        <dbReference type="Proteomes" id="UP000886740"/>
    </source>
</evidence>
<evidence type="ECO:0000313" key="3">
    <source>
        <dbReference type="EMBL" id="HIX74226.1"/>
    </source>
</evidence>